<dbReference type="OrthoDB" id="187522at2759"/>
<dbReference type="GO" id="GO:0016799">
    <property type="term" value="F:hydrolase activity, hydrolyzing N-glycosyl compounds"/>
    <property type="evidence" value="ECO:0007669"/>
    <property type="project" value="InterPro"/>
</dbReference>
<dbReference type="OMA" id="AHVVNNW"/>
<dbReference type="EMBL" id="RSDZ01000217">
    <property type="protein sequence ID" value="RXG41391.1"/>
    <property type="molecule type" value="Genomic_DNA"/>
</dbReference>
<dbReference type="Gene3D" id="3.90.245.10">
    <property type="entry name" value="Ribonucleoside hydrolase-like"/>
    <property type="match status" value="1"/>
</dbReference>
<dbReference type="Pfam" id="PF01156">
    <property type="entry name" value="IU_nuc_hydro"/>
    <property type="match status" value="1"/>
</dbReference>
<evidence type="ECO:0000313" key="6">
    <source>
        <dbReference type="Proteomes" id="UP000288725"/>
    </source>
</evidence>
<feature type="domain" description="Inosine/uridine-preferring nucleoside hydrolase" evidence="2">
    <location>
        <begin position="26"/>
        <end position="226"/>
    </location>
</feature>
<dbReference type="AlphaFoldDB" id="A0A2J8FCZ1"/>
<dbReference type="CDD" id="cd02652">
    <property type="entry name" value="nuc_hydro_2"/>
    <property type="match status" value="1"/>
</dbReference>
<protein>
    <recommendedName>
        <fullName evidence="2">Inosine/uridine-preferring nucleoside hydrolase domain-containing protein</fullName>
    </recommendedName>
</protein>
<evidence type="ECO:0000313" key="3">
    <source>
        <dbReference type="EMBL" id="PNH27034.1"/>
    </source>
</evidence>
<evidence type="ECO:0000313" key="4">
    <source>
        <dbReference type="EMBL" id="RXG41391.1"/>
    </source>
</evidence>
<accession>A0A2J8FCZ1</accession>
<dbReference type="EMBL" id="MPSH01000052">
    <property type="protein sequence ID" value="PNH27034.1"/>
    <property type="molecule type" value="Genomic_DNA"/>
</dbReference>
<dbReference type="PANTHER" id="PTHR43264">
    <property type="match status" value="1"/>
</dbReference>
<reference evidence="3 5" key="1">
    <citation type="submission" date="2017-12" db="EMBL/GenBank/DDBJ databases">
        <title>Comparative genomics yields insights into virulence evolution of Verticillium dahliae.</title>
        <authorList>
            <person name="Fan R."/>
            <person name="Armitage A.D."/>
            <person name="Cascant-Lopez E."/>
            <person name="Sobczyk M."/>
            <person name="Cockerton H.M."/>
            <person name="Harrison R.J."/>
        </authorList>
    </citation>
    <scope>NUCLEOTIDE SEQUENCE [LARGE SCALE GENOMIC DNA]</scope>
    <source>
        <strain evidence="3 5">12008</strain>
    </source>
</reference>
<comment type="similarity">
    <text evidence="1">Belongs to the IUNH family.</text>
</comment>
<evidence type="ECO:0000256" key="1">
    <source>
        <dbReference type="ARBA" id="ARBA00009176"/>
    </source>
</evidence>
<sequence>MYPSFLAVATAGLLSLNSLGAARKNLILDTDIFSDCDDAAALLLAATSPDVRLLAVNVNSPSSYSAIATSAILAHYGHANIPIGARRPQTNDTFFDSWGFEFGEFASKIAYHWSGGSLPWGQACLAWDPVDLYRKTLAASEDGSVTVVSLGFFANLAALLDSPADGYSDLTGPELLSAKVSELVIMGGVYPSGREFNFWGDDPSATAHVVNDFTGRMVFSGFELGQNVTSGLRLIADGPVGDPVRAAYIYYTYGQPRQSWDPISVLYAIRGLGDMFEYGNDNGYNHVHADGSNTWVHDDRIRNQHWLKLKANNETVSDELDRLYLEAAWVAASPEAKADLLWVPHLHRHPKAEL</sequence>
<name>A0A2J8FCZ1_VERDA</name>
<evidence type="ECO:0000313" key="5">
    <source>
        <dbReference type="Proteomes" id="UP000236305"/>
    </source>
</evidence>
<comment type="caution">
    <text evidence="4">The sequence shown here is derived from an EMBL/GenBank/DDBJ whole genome shotgun (WGS) entry which is preliminary data.</text>
</comment>
<dbReference type="Proteomes" id="UP000288725">
    <property type="component" value="Chromosome 4"/>
</dbReference>
<dbReference type="Proteomes" id="UP000236305">
    <property type="component" value="Unassembled WGS sequence"/>
</dbReference>
<dbReference type="InterPro" id="IPR036452">
    <property type="entry name" value="Ribo_hydro-like"/>
</dbReference>
<dbReference type="InterPro" id="IPR001910">
    <property type="entry name" value="Inosine/uridine_hydrolase_dom"/>
</dbReference>
<dbReference type="PANTHER" id="PTHR43264:SF1">
    <property type="entry name" value="INOSINE_URIDINE-PREFERRING NUCLEOSIDE HYDROLASE DOMAIN-CONTAINING PROTEIN"/>
    <property type="match status" value="1"/>
</dbReference>
<reference evidence="4 6" key="2">
    <citation type="submission" date="2018-12" db="EMBL/GenBank/DDBJ databases">
        <title>Genome of Verticillium dahliae isolate Getta Getta.</title>
        <authorList>
            <person name="Gardiner D.M."/>
        </authorList>
    </citation>
    <scope>NUCLEOTIDE SEQUENCE [LARGE SCALE GENOMIC DNA]</scope>
    <source>
        <strain evidence="4 6">Getta Getta</strain>
    </source>
</reference>
<gene>
    <name evidence="3" type="ORF">BJF96_g9652</name>
    <name evidence="4" type="ORF">VDGE_10410</name>
</gene>
<organism evidence="4 6">
    <name type="scientific">Verticillium dahliae</name>
    <name type="common">Verticillium wilt</name>
    <dbReference type="NCBI Taxonomy" id="27337"/>
    <lineage>
        <taxon>Eukaryota</taxon>
        <taxon>Fungi</taxon>
        <taxon>Dikarya</taxon>
        <taxon>Ascomycota</taxon>
        <taxon>Pezizomycotina</taxon>
        <taxon>Sordariomycetes</taxon>
        <taxon>Hypocreomycetidae</taxon>
        <taxon>Glomerellales</taxon>
        <taxon>Plectosphaerellaceae</taxon>
        <taxon>Verticillium</taxon>
    </lineage>
</organism>
<proteinExistence type="inferred from homology"/>
<dbReference type="SUPFAM" id="SSF53590">
    <property type="entry name" value="Nucleoside hydrolase"/>
    <property type="match status" value="1"/>
</dbReference>
<evidence type="ECO:0000259" key="2">
    <source>
        <dbReference type="Pfam" id="PF01156"/>
    </source>
</evidence>
<dbReference type="SMR" id="A0A2J8FCZ1"/>